<evidence type="ECO:0000313" key="3">
    <source>
        <dbReference type="EMBL" id="MCO6406809.1"/>
    </source>
</evidence>
<proteinExistence type="predicted"/>
<dbReference type="SUPFAM" id="SSF56935">
    <property type="entry name" value="Porins"/>
    <property type="match status" value="1"/>
</dbReference>
<evidence type="ECO:0000256" key="2">
    <source>
        <dbReference type="SAM" id="SignalP"/>
    </source>
</evidence>
<feature type="region of interest" description="Disordered" evidence="1">
    <location>
        <begin position="105"/>
        <end position="127"/>
    </location>
</feature>
<organism evidence="3 4">
    <name type="scientific">Hoeflea alexandrii</name>
    <dbReference type="NCBI Taxonomy" id="288436"/>
    <lineage>
        <taxon>Bacteria</taxon>
        <taxon>Pseudomonadati</taxon>
        <taxon>Pseudomonadota</taxon>
        <taxon>Alphaproteobacteria</taxon>
        <taxon>Hyphomicrobiales</taxon>
        <taxon>Rhizobiaceae</taxon>
        <taxon>Hoeflea</taxon>
    </lineage>
</organism>
<keyword evidence="4" id="KW-1185">Reference proteome</keyword>
<feature type="chain" id="PRO_5046034642" evidence="2">
    <location>
        <begin position="36"/>
        <end position="533"/>
    </location>
</feature>
<gene>
    <name evidence="3" type="ORF">GTW23_01370</name>
</gene>
<dbReference type="Pfam" id="PF10082">
    <property type="entry name" value="BBP2_2"/>
    <property type="match status" value="1"/>
</dbReference>
<dbReference type="Proteomes" id="UP001320715">
    <property type="component" value="Unassembled WGS sequence"/>
</dbReference>
<keyword evidence="2" id="KW-0732">Signal</keyword>
<dbReference type="InterPro" id="IPR018759">
    <property type="entry name" value="BBP2_2"/>
</dbReference>
<dbReference type="RefSeq" id="WP_252914347.1">
    <property type="nucleotide sequence ID" value="NZ_JAAAML010000001.1"/>
</dbReference>
<dbReference type="EMBL" id="JAAAML010000001">
    <property type="protein sequence ID" value="MCO6406809.1"/>
    <property type="molecule type" value="Genomic_DNA"/>
</dbReference>
<protein>
    <submittedName>
        <fullName evidence="3">Outer membrane beta-barrel protein</fullName>
    </submittedName>
</protein>
<feature type="signal peptide" evidence="2">
    <location>
        <begin position="1"/>
        <end position="35"/>
    </location>
</feature>
<feature type="region of interest" description="Disordered" evidence="1">
    <location>
        <begin position="509"/>
        <end position="533"/>
    </location>
</feature>
<evidence type="ECO:0000313" key="4">
    <source>
        <dbReference type="Proteomes" id="UP001320715"/>
    </source>
</evidence>
<sequence length="533" mass="55595">MRNRIKTAQTRLAVGRNGFRISVSAICVLSALAPAASQTLGNQSASESPYQLRGTTGSSVTGTASAASTLYGALPAARPTGAISSSGVGDAGSLGATSARPTGAGGFDANASAEDLTGSIGSPTGLSQADQDYAASLARQNERVGTIDGLPLDSSSDAAELPGFAIGTLTLRPTLDQRIIREAVRFGTSKTSRTYSQTSLSGTLQSDWSRHQLSIDGTGTWQENISGTGTESPSADINARLDLDLVNDITARLGAGYSYSQESRTDPNAISGASTQSGIHELRASIGLQKNLGLLRGTTGLEVTRRMYGNATLPDGTSISADDRDTLGANLTGRIGYELSPALVPFLEASIGREKYDQRVDSTGAERSSNTYAVRAGAEVDLGEKLSGEFAAGYVFRTLDDNNLADISGLSANGELNWSPARGTDVNFGLATTLESATIAGQSGAIVYELDSTLTQQIRSDVVARLGATASYRDYDSGSGRSNQRSYGASVGLTWSVNRYLDLEADASYERTEEPGATDEETTRIGLGLKLRR</sequence>
<name>A0ABT1CKT6_9HYPH</name>
<evidence type="ECO:0000256" key="1">
    <source>
        <dbReference type="SAM" id="MobiDB-lite"/>
    </source>
</evidence>
<reference evidence="3 4" key="1">
    <citation type="submission" date="2020-01" db="EMBL/GenBank/DDBJ databases">
        <title>Genomes of bacteria type strains.</title>
        <authorList>
            <person name="Chen J."/>
            <person name="Zhu S."/>
            <person name="Yang J."/>
        </authorList>
    </citation>
    <scope>NUCLEOTIDE SEQUENCE [LARGE SCALE GENOMIC DNA]</scope>
    <source>
        <strain evidence="3 4">DSM 16655</strain>
    </source>
</reference>
<comment type="caution">
    <text evidence="3">The sequence shown here is derived from an EMBL/GenBank/DDBJ whole genome shotgun (WGS) entry which is preliminary data.</text>
</comment>
<accession>A0ABT1CKT6</accession>